<dbReference type="InterPro" id="IPR036869">
    <property type="entry name" value="J_dom_sf"/>
</dbReference>
<sequence length="216" mass="24596">MARRYTTQKACAHCGTSNADASLQCQKCETLQPLPPTVDYYEVLGMPRDSVPRQGWQVDLGTLKSQWRRALALTHPDRLVHKPEKEQHVGAHQSAILNKAYETIRHPLSRVVYLLERQGVEATPEGTSMTDPAFLMQVMELQEALEEAEEQSAVEQVDAVNQSYLREVLSQLDEAFATTPLDTERVQKLAIQLRYWTNIDKAIRECQPGKRPELFH</sequence>
<dbReference type="GO" id="GO:0051087">
    <property type="term" value="F:protein-folding chaperone binding"/>
    <property type="evidence" value="ECO:0007669"/>
    <property type="project" value="InterPro"/>
</dbReference>
<evidence type="ECO:0000256" key="2">
    <source>
        <dbReference type="ARBA" id="ARBA00023186"/>
    </source>
</evidence>
<dbReference type="PROSITE" id="PS50076">
    <property type="entry name" value="DNAJ_2"/>
    <property type="match status" value="1"/>
</dbReference>
<dbReference type="InterPro" id="IPR036386">
    <property type="entry name" value="HscB_C_sf"/>
</dbReference>
<dbReference type="SUPFAM" id="SSF47144">
    <property type="entry name" value="HSC20 (HSCB), C-terminal oligomerisation domain"/>
    <property type="match status" value="1"/>
</dbReference>
<evidence type="ECO:0000259" key="3">
    <source>
        <dbReference type="PROSITE" id="PS50076"/>
    </source>
</evidence>
<name>A0AAF0EGT6_9BASI</name>
<gene>
    <name evidence="4" type="primary">JAC1</name>
    <name evidence="4" type="ORF">MNAN1_000272</name>
</gene>
<organism evidence="4 5">
    <name type="scientific">Malassezia nana</name>
    <dbReference type="NCBI Taxonomy" id="180528"/>
    <lineage>
        <taxon>Eukaryota</taxon>
        <taxon>Fungi</taxon>
        <taxon>Dikarya</taxon>
        <taxon>Basidiomycota</taxon>
        <taxon>Ustilaginomycotina</taxon>
        <taxon>Malasseziomycetes</taxon>
        <taxon>Malasseziales</taxon>
        <taxon>Malasseziaceae</taxon>
        <taxon>Malassezia</taxon>
    </lineage>
</organism>
<accession>A0AAF0EGT6</accession>
<dbReference type="GO" id="GO:0005739">
    <property type="term" value="C:mitochondrion"/>
    <property type="evidence" value="ECO:0007669"/>
    <property type="project" value="TreeGrafter"/>
</dbReference>
<dbReference type="EMBL" id="CP119892">
    <property type="protein sequence ID" value="WFD25303.1"/>
    <property type="molecule type" value="Genomic_DNA"/>
</dbReference>
<dbReference type="Proteomes" id="UP001213623">
    <property type="component" value="Chromosome 1"/>
</dbReference>
<dbReference type="SUPFAM" id="SSF46565">
    <property type="entry name" value="Chaperone J-domain"/>
    <property type="match status" value="1"/>
</dbReference>
<reference evidence="4" key="1">
    <citation type="submission" date="2023-03" db="EMBL/GenBank/DDBJ databases">
        <title>Mating type loci evolution in Malassezia.</title>
        <authorList>
            <person name="Coelho M.A."/>
        </authorList>
    </citation>
    <scope>NUCLEOTIDE SEQUENCE</scope>
    <source>
        <strain evidence="4">CBS 9557</strain>
    </source>
</reference>
<protein>
    <submittedName>
        <fullName evidence="4">Molecular chaperone</fullName>
    </submittedName>
</protein>
<dbReference type="Pfam" id="PF07743">
    <property type="entry name" value="HSCB_C"/>
    <property type="match status" value="1"/>
</dbReference>
<comment type="similarity">
    <text evidence="1">Belongs to the HscB family.</text>
</comment>
<dbReference type="Gene3D" id="1.10.287.110">
    <property type="entry name" value="DnaJ domain"/>
    <property type="match status" value="1"/>
</dbReference>
<proteinExistence type="inferred from homology"/>
<dbReference type="NCBIfam" id="TIGR00714">
    <property type="entry name" value="hscB"/>
    <property type="match status" value="1"/>
</dbReference>
<dbReference type="PANTHER" id="PTHR14021:SF15">
    <property type="entry name" value="IRON-SULFUR CLUSTER CO-CHAPERONE PROTEIN HSCB"/>
    <property type="match status" value="1"/>
</dbReference>
<dbReference type="SMART" id="SM00271">
    <property type="entry name" value="DnaJ"/>
    <property type="match status" value="1"/>
</dbReference>
<dbReference type="InterPro" id="IPR001623">
    <property type="entry name" value="DnaJ_domain"/>
</dbReference>
<evidence type="ECO:0000313" key="5">
    <source>
        <dbReference type="Proteomes" id="UP001213623"/>
    </source>
</evidence>
<keyword evidence="2" id="KW-0143">Chaperone</keyword>
<evidence type="ECO:0000313" key="4">
    <source>
        <dbReference type="EMBL" id="WFD25303.1"/>
    </source>
</evidence>
<dbReference type="GO" id="GO:0001671">
    <property type="term" value="F:ATPase activator activity"/>
    <property type="evidence" value="ECO:0007669"/>
    <property type="project" value="InterPro"/>
</dbReference>
<keyword evidence="5" id="KW-1185">Reference proteome</keyword>
<dbReference type="Gene3D" id="1.20.1280.20">
    <property type="entry name" value="HscB, C-terminal domain"/>
    <property type="match status" value="1"/>
</dbReference>
<feature type="domain" description="J" evidence="3">
    <location>
        <begin position="39"/>
        <end position="117"/>
    </location>
</feature>
<dbReference type="PANTHER" id="PTHR14021">
    <property type="entry name" value="IRON-SULFUR CLUSTER CO-CHAPERONE PROTEIN HSCB"/>
    <property type="match status" value="1"/>
</dbReference>
<dbReference type="InterPro" id="IPR004640">
    <property type="entry name" value="HscB"/>
</dbReference>
<evidence type="ECO:0000256" key="1">
    <source>
        <dbReference type="ARBA" id="ARBA00010476"/>
    </source>
</evidence>
<dbReference type="InterPro" id="IPR009073">
    <property type="entry name" value="HscB_oligo_C"/>
</dbReference>
<dbReference type="GO" id="GO:0051259">
    <property type="term" value="P:protein complex oligomerization"/>
    <property type="evidence" value="ECO:0007669"/>
    <property type="project" value="InterPro"/>
</dbReference>
<dbReference type="CDD" id="cd06257">
    <property type="entry name" value="DnaJ"/>
    <property type="match status" value="1"/>
</dbReference>
<dbReference type="GO" id="GO:0044571">
    <property type="term" value="P:[2Fe-2S] cluster assembly"/>
    <property type="evidence" value="ECO:0007669"/>
    <property type="project" value="InterPro"/>
</dbReference>
<dbReference type="AlphaFoldDB" id="A0AAF0EGT6"/>